<dbReference type="InterPro" id="IPR004004">
    <property type="entry name" value="Helic/Pol/Pept_Calicivir-typ"/>
</dbReference>
<keyword evidence="5" id="KW-0696">RNA-directed RNA polymerase</keyword>
<evidence type="ECO:0000256" key="20">
    <source>
        <dbReference type="ARBA" id="ARBA00023136"/>
    </source>
</evidence>
<evidence type="ECO:0000256" key="6">
    <source>
        <dbReference type="ARBA" id="ARBA00022520"/>
    </source>
</evidence>
<dbReference type="InterPro" id="IPR001676">
    <property type="entry name" value="Picornavirus_capsid"/>
</dbReference>
<keyword evidence="17" id="KW-0946">Virion</keyword>
<keyword evidence="6" id="KW-0191">Covalent protein-RNA linkage</keyword>
<keyword evidence="23" id="KW-1133">Transmembrane helix</keyword>
<keyword evidence="11" id="KW-0548">Nucleotidyltransferase</keyword>
<dbReference type="GO" id="GO:0003724">
    <property type="term" value="F:RNA helicase activity"/>
    <property type="evidence" value="ECO:0007669"/>
    <property type="project" value="InterPro"/>
</dbReference>
<accession>A0AAU7E2L1</accession>
<keyword evidence="21" id="KW-1035">Host cytoplasm</keyword>
<evidence type="ECO:0000256" key="14">
    <source>
        <dbReference type="ARBA" id="ARBA00022806"/>
    </source>
</evidence>
<dbReference type="InterPro" id="IPR009419">
    <property type="entry name" value="VPP_parechovir_P3A"/>
</dbReference>
<evidence type="ECO:0000256" key="8">
    <source>
        <dbReference type="ARBA" id="ARBA00022561"/>
    </source>
</evidence>
<dbReference type="InterPro" id="IPR001205">
    <property type="entry name" value="RNA-dir_pol_C"/>
</dbReference>
<dbReference type="Gene3D" id="3.30.70.270">
    <property type="match status" value="1"/>
</dbReference>
<keyword evidence="16" id="KW-0067">ATP-binding</keyword>
<dbReference type="GO" id="GO:0030430">
    <property type="term" value="C:host cell cytoplasm"/>
    <property type="evidence" value="ECO:0007669"/>
    <property type="project" value="UniProtKB-SubCell"/>
</dbReference>
<dbReference type="InterPro" id="IPR027417">
    <property type="entry name" value="P-loop_NTPase"/>
</dbReference>
<keyword evidence="10" id="KW-0808">Transferase</keyword>
<keyword evidence="13" id="KW-0378">Hydrolase</keyword>
<evidence type="ECO:0000256" key="13">
    <source>
        <dbReference type="ARBA" id="ARBA00022801"/>
    </source>
</evidence>
<evidence type="ECO:0000256" key="19">
    <source>
        <dbReference type="ARBA" id="ARBA00022953"/>
    </source>
</evidence>
<dbReference type="GO" id="GO:0004197">
    <property type="term" value="F:cysteine-type endopeptidase activity"/>
    <property type="evidence" value="ECO:0007669"/>
    <property type="project" value="InterPro"/>
</dbReference>
<dbReference type="SUPFAM" id="SSF52540">
    <property type="entry name" value="P-loop containing nucleoside triphosphate hydrolases"/>
    <property type="match status" value="1"/>
</dbReference>
<evidence type="ECO:0000256" key="4">
    <source>
        <dbReference type="ARBA" id="ARBA00020107"/>
    </source>
</evidence>
<evidence type="ECO:0000256" key="23">
    <source>
        <dbReference type="SAM" id="Phobius"/>
    </source>
</evidence>
<evidence type="ECO:0000256" key="2">
    <source>
        <dbReference type="ARBA" id="ARBA00004328"/>
    </source>
</evidence>
<dbReference type="InterPro" id="IPR014759">
    <property type="entry name" value="Helicase_SF3_ssRNA_vir"/>
</dbReference>
<protein>
    <recommendedName>
        <fullName evidence="4">Genome polyprotein</fullName>
    </recommendedName>
</protein>
<keyword evidence="7" id="KW-0597">Phosphoprotein</keyword>
<evidence type="ECO:0000256" key="11">
    <source>
        <dbReference type="ARBA" id="ARBA00022695"/>
    </source>
</evidence>
<name>A0AAU7E2L1_9VIRU</name>
<dbReference type="GO" id="GO:0003723">
    <property type="term" value="F:RNA binding"/>
    <property type="evidence" value="ECO:0007669"/>
    <property type="project" value="InterPro"/>
</dbReference>
<evidence type="ECO:0000256" key="21">
    <source>
        <dbReference type="ARBA" id="ARBA00023200"/>
    </source>
</evidence>
<dbReference type="PROSITE" id="PS50507">
    <property type="entry name" value="RDRP_SSRNA_POS"/>
    <property type="match status" value="1"/>
</dbReference>
<reference evidence="28" key="1">
    <citation type="journal article" date="2024" name="Microbiome">
        <title>Substantial viral diversity in bats and rodents from East Africa: insights into evolution, recombination, and cocirculation.</title>
        <authorList>
            <person name="Wang D."/>
            <person name="Yang X."/>
            <person name="Ren Z."/>
            <person name="Hu B."/>
            <person name="Zhao H."/>
            <person name="Yang K."/>
            <person name="Shi P."/>
            <person name="Zhang Z."/>
            <person name="Feng Q."/>
            <person name="Nawenja C.V."/>
            <person name="Obanda V."/>
            <person name="Robert K."/>
            <person name="Nalikka B."/>
            <person name="Waruhiu C.N."/>
            <person name="Ochola G.O."/>
            <person name="Onyuok S.O."/>
            <person name="Ochieng H."/>
            <person name="Li B."/>
            <person name="Zhu Y."/>
            <person name="Si H."/>
            <person name="Yin J."/>
            <person name="Kristiansen K."/>
            <person name="Jin X."/>
            <person name="Xu X."/>
            <person name="Xiao M."/>
            <person name="Agwanda B."/>
            <person name="Ommeh S."/>
            <person name="Li J."/>
            <person name="Shi Z.L."/>
        </authorList>
    </citation>
    <scope>NUCLEOTIDE SEQUENCE</scope>
    <source>
        <strain evidence="28">13A/Kenya/BAT1831/2015</strain>
    </source>
</reference>
<dbReference type="Gene3D" id="2.40.10.10">
    <property type="entry name" value="Trypsin-like serine proteases"/>
    <property type="match status" value="1"/>
</dbReference>
<dbReference type="PRINTS" id="PR00918">
    <property type="entry name" value="CALICVIRUSNS"/>
</dbReference>
<dbReference type="GO" id="GO:0019028">
    <property type="term" value="C:viral capsid"/>
    <property type="evidence" value="ECO:0007669"/>
    <property type="project" value="UniProtKB-KW"/>
</dbReference>
<comment type="subcellular location">
    <subcellularLocation>
        <location evidence="1">Host cytoplasm</location>
    </subcellularLocation>
    <subcellularLocation>
        <location evidence="3">Host membrane</location>
    </subcellularLocation>
    <subcellularLocation>
        <location evidence="2">Virion</location>
    </subcellularLocation>
</comment>
<dbReference type="InterPro" id="IPR007053">
    <property type="entry name" value="LRAT_dom"/>
</dbReference>
<feature type="transmembrane region" description="Helical" evidence="23">
    <location>
        <begin position="894"/>
        <end position="912"/>
    </location>
</feature>
<dbReference type="InterPro" id="IPR043128">
    <property type="entry name" value="Rev_trsase/Diguanyl_cyclase"/>
</dbReference>
<dbReference type="SUPFAM" id="SSF88633">
    <property type="entry name" value="Positive stranded ssRNA viruses"/>
    <property type="match status" value="3"/>
</dbReference>
<sequence>MSSIVSDLINKVENTLLQNPKTEEAESNSDRVSASTTINAGSIVQAAVAPGAPSKPDMSAIDTFTSMAYSKDTGSENMRKMVKLKTGQWNTTTGLGTSFLNVELPKAFWDTNKKPAWGPSRYFKFMRGSFHFQIQVNGQQGVCGGLLAVYIPKTLVEKHTTGKMALSTYLNLPHVIMNAATMTQAELFIPYTNSSNYAEIRSSDLGRVAIICWSPLVVSSGSSSTLDVVVYGSFVDLSLQGPIPFTQDNAVDPPEIKPTKSSRFKWVRQKFDIAEGPGSMNLANATCTAGGQSIALAGERAFYDKRTGGSKSRISNLMSVLRIPSVITGENIPNLFDDHSKFNWAGTHAPGHIVYQANFGVRNLGNIGYASHFFQFWRGSIIIRLQVFASQFHKGRIKMVVSPCSTQNFNDDESNNLIYEVCDIGLNSTFDIKIPYTSQNWLTRVDAGTFFRLQFIVNSRLTYNNACPSSVNCVVYSYAGKDFEFACPTTDGISWEMKSWGSEMDLFDPMEEPSHIQAQLESKSVEYGQSEATAAEVGLASAENDGTQDDQVRSNDPAFLNFEELKYNIFAVSHMNLDLIFARAWYQTGWDFTTGSTNWIDLTVPSSSHGALMKFFSYFAGEVNIHIANVSTHAVQIGHVYDPINESGDITSRGTVLVPPGEMMTITAPYYSMTPLREVTGSTFGKLFINAITGSGRVQVYLSLRAPNFLFTRPVPVKKTTASALASITSEPDIEHVANVIDAFKKNQDYPTPMNRNASRFGTAIDKLEAAAKSGMSNADLLMLAGDIETNPGPVSLVYRDRGLYRHYGVKVGDNIIHLNTENPLEAVVNGVATVIKVKDDGFWTTEYVENFDYFISQLAESEVGSKHKFSANFNCEDFAKELFGDKSYTQGRALFVFGMLLILASSSAMLFGSVDKPNMELVFNQDGTDQNLESIVSRAMNWFSSTFMQSFENDIVSFVCKGIVRLTCYLILYCHSPNLLTTFALGTLIFMDLKATSIFSAESEALLKCLVEGDIHGLVSGIVERMQGVGSTKDERVEASMDTIKVTKDMFKDESFFSESLDGFNKFSSAARHFEWWVKFFQRLLETIKSVFKPNDCQKFVTWCENNQDLLCDFLETCNRHLKDCRDQEKLRDPDFHVFHKWIHNKLLQFNTICTKFSISNPISAQVAKMLYAISNVALLHPASSGPERVEPCGVCIMGDPGQGKSFLTSILIKRITKEMGWSRKDVYPHPTGSRHYDGYCGQKIHVIDDMGQNSDEEDIALLCQAMSTIPFTPPMASIEEKGIQYTSQLVIATTNRCDFNTKILTDPEALSRRFKFQFRIRARKELTLNNKLDITKYMSVIKKGEAWEVSKDGYTWLRLDLDELVQNIVQDLKLRIQSFHEWTLFLDEDPGDGYSFEDLAEAYMADFTGGVEMVFDWMENVHTTYKLVSAGHKIKKWFNKVVDNFKEWIVKNRAWVLLFSAISSAAGLIGTIYFFVKKSGKDQEENVYSANLTQVSKKANRFKIGEKTVLHDQAPILPEMIHLTERTAYIQADNTNVIYHVIPFFQTKLLSYGHLKNVLNKLENPRLVFKGKSFDIEDATIQEVSLNGHPMDLIVIDLHGFPLQFKDIRKHFTSRIGRENYLLWSTTSGTLLLPVQNAHLTGNSVTYEGTQCHQTITYEAATKKGMCGGLLVTKIDGAYKIAGLHIAGNGVIGKSSQVGFFKLSDQGVIEDKQPAPFVVHQVSKTKFRESPLHGVWPIEQQPAVLSPHDPRLEKPIESIVKNSALKYRVDHFSPNMDDFLSVKNSLKLAFQKYFGRNKKMTIEQALLEPSEHALDLTTSPGHKYTSQGLRKCDLVKREKSYISELLRADVKKLDDELENSEVYFYAHLKDELRPNQKVKDGNTRCIEASDMDYVVLHRMYFGNLYQKIYEAPANLVGLAVGINPWKDWDSMVSSLFQYNYDFDFSKFDGSLSEALMGHAADVLVSCLEDGPKAKMILEKTILSKHVVKDELWLVRGGMPSGSPCTTVLNSICNLLVSATCALQSGPGSFQCIAYGDDLIVSCDQPMDPELFRDCVAEQFGMEVTPGNKTGEFDVSKPDQVRFLKRQPKKFPGSNYLVGVLDISNIQQHLMWCKNMDDFKTQLDTALLEVVLHGEAIYNKFKQEVEPALEPFKIGIPDYADKLYQMTGYVFE</sequence>
<dbReference type="InterPro" id="IPR007094">
    <property type="entry name" value="RNA-dir_pol_PSvirus"/>
</dbReference>
<dbReference type="GO" id="GO:0039694">
    <property type="term" value="P:viral RNA genome replication"/>
    <property type="evidence" value="ECO:0007669"/>
    <property type="project" value="InterPro"/>
</dbReference>
<dbReference type="GO" id="GO:0003968">
    <property type="term" value="F:RNA-directed RNA polymerase activity"/>
    <property type="evidence" value="ECO:0007669"/>
    <property type="project" value="UniProtKB-KW"/>
</dbReference>
<dbReference type="InterPro" id="IPR043504">
    <property type="entry name" value="Peptidase_S1_PA_chymotrypsin"/>
</dbReference>
<dbReference type="GO" id="GO:0005524">
    <property type="term" value="F:ATP binding"/>
    <property type="evidence" value="ECO:0007669"/>
    <property type="project" value="UniProtKB-KW"/>
</dbReference>
<keyword evidence="15" id="KW-0788">Thiol protease</keyword>
<dbReference type="Gene3D" id="1.20.960.20">
    <property type="match status" value="1"/>
</dbReference>
<keyword evidence="12" id="KW-0547">Nucleotide-binding</keyword>
<dbReference type="InterPro" id="IPR043502">
    <property type="entry name" value="DNA/RNA_pol_sf"/>
</dbReference>
<evidence type="ECO:0000256" key="10">
    <source>
        <dbReference type="ARBA" id="ARBA00022679"/>
    </source>
</evidence>
<feature type="domain" description="RdRp catalytic" evidence="24">
    <location>
        <begin position="1939"/>
        <end position="2052"/>
    </location>
</feature>
<evidence type="ECO:0000256" key="15">
    <source>
        <dbReference type="ARBA" id="ARBA00022807"/>
    </source>
</evidence>
<evidence type="ECO:0000256" key="22">
    <source>
        <dbReference type="ARBA" id="ARBA00029423"/>
    </source>
</evidence>
<keyword evidence="9" id="KW-0645">Protease</keyword>
<keyword evidence="18" id="KW-1043">Host membrane</keyword>
<evidence type="ECO:0000256" key="7">
    <source>
        <dbReference type="ARBA" id="ARBA00022553"/>
    </source>
</evidence>
<dbReference type="GO" id="GO:0006351">
    <property type="term" value="P:DNA-templated transcription"/>
    <property type="evidence" value="ECO:0007669"/>
    <property type="project" value="InterPro"/>
</dbReference>
<dbReference type="PROSITE" id="PS51218">
    <property type="entry name" value="SF3_HELICASE_2"/>
    <property type="match status" value="1"/>
</dbReference>
<evidence type="ECO:0000313" key="28">
    <source>
        <dbReference type="EMBL" id="XBH23987.1"/>
    </source>
</evidence>
<feature type="domain" description="Peptidase C3" evidence="26">
    <location>
        <begin position="1516"/>
        <end position="1708"/>
    </location>
</feature>
<dbReference type="Pfam" id="PF00548">
    <property type="entry name" value="Peptidase_C3"/>
    <property type="match status" value="1"/>
</dbReference>
<evidence type="ECO:0000259" key="24">
    <source>
        <dbReference type="PROSITE" id="PS50507"/>
    </source>
</evidence>
<dbReference type="InterPro" id="IPR029053">
    <property type="entry name" value="Viral_coat"/>
</dbReference>
<evidence type="ECO:0000256" key="16">
    <source>
        <dbReference type="ARBA" id="ARBA00022840"/>
    </source>
</evidence>
<dbReference type="InterPro" id="IPR000605">
    <property type="entry name" value="Helicase_SF3_ssDNA/RNA_vir"/>
</dbReference>
<proteinExistence type="predicted"/>
<feature type="domain" description="SF3 helicase" evidence="25">
    <location>
        <begin position="1172"/>
        <end position="1335"/>
    </location>
</feature>
<dbReference type="GO" id="GO:0005198">
    <property type="term" value="F:structural molecule activity"/>
    <property type="evidence" value="ECO:0007669"/>
    <property type="project" value="InterPro"/>
</dbReference>
<keyword evidence="8" id="KW-0167">Capsid protein</keyword>
<dbReference type="PROSITE" id="PS51934">
    <property type="entry name" value="LRAT"/>
    <property type="match status" value="1"/>
</dbReference>
<dbReference type="Pfam" id="PF00910">
    <property type="entry name" value="RNA_helicase"/>
    <property type="match status" value="1"/>
</dbReference>
<evidence type="ECO:0000256" key="3">
    <source>
        <dbReference type="ARBA" id="ARBA00004551"/>
    </source>
</evidence>
<dbReference type="GO" id="GO:0006508">
    <property type="term" value="P:proteolysis"/>
    <property type="evidence" value="ECO:0007669"/>
    <property type="project" value="UniProtKB-KW"/>
</dbReference>
<reference evidence="28" key="2">
    <citation type="submission" date="2024-02" db="EMBL/GenBank/DDBJ databases">
        <authorList>
            <person name="Hu B."/>
        </authorList>
    </citation>
    <scope>NUCLEOTIDE SEQUENCE</scope>
    <source>
        <strain evidence="28">13A/Kenya/BAT1831/2015</strain>
    </source>
</reference>
<dbReference type="InterPro" id="IPR000199">
    <property type="entry name" value="Peptidase_C3A/C3B_picornavir"/>
</dbReference>
<organism evidence="28">
    <name type="scientific">Rousettus bat picornavirus</name>
    <dbReference type="NCBI Taxonomy" id="3141905"/>
    <lineage>
        <taxon>Viruses</taxon>
        <taxon>Riboviria</taxon>
        <taxon>Orthornavirae</taxon>
        <taxon>Pisuviricota</taxon>
        <taxon>Pisoniviricetes</taxon>
        <taxon>Picornavirales</taxon>
    </lineage>
</organism>
<dbReference type="Gene3D" id="2.60.120.20">
    <property type="match status" value="2"/>
</dbReference>
<dbReference type="Pfam" id="PF06363">
    <property type="entry name" value="Picorna_P3A"/>
    <property type="match status" value="1"/>
</dbReference>
<evidence type="ECO:0000259" key="26">
    <source>
        <dbReference type="PROSITE" id="PS51874"/>
    </source>
</evidence>
<keyword evidence="14" id="KW-0347">Helicase</keyword>
<evidence type="ECO:0000256" key="18">
    <source>
        <dbReference type="ARBA" id="ARBA00022870"/>
    </source>
</evidence>
<evidence type="ECO:0000259" key="25">
    <source>
        <dbReference type="PROSITE" id="PS51218"/>
    </source>
</evidence>
<feature type="domain" description="LRAT" evidence="27">
    <location>
        <begin position="797"/>
        <end position="892"/>
    </location>
</feature>
<dbReference type="GO" id="GO:0033644">
    <property type="term" value="C:host cell membrane"/>
    <property type="evidence" value="ECO:0007669"/>
    <property type="project" value="UniProtKB-SubCell"/>
</dbReference>
<dbReference type="Pfam" id="PF00680">
    <property type="entry name" value="RdRP_1"/>
    <property type="match status" value="1"/>
</dbReference>
<evidence type="ECO:0000256" key="1">
    <source>
        <dbReference type="ARBA" id="ARBA00004192"/>
    </source>
</evidence>
<dbReference type="Pfam" id="PF00073">
    <property type="entry name" value="Rhv"/>
    <property type="match status" value="2"/>
</dbReference>
<comment type="function">
    <text evidence="22">Cysteine protease that generates mature viral proteins from the precursor polyprotein. In addition to its proteolytic activity, it binds to viral RNA, and thus influences viral genome replication. RNA and substrate bind cooperatively to the protease.</text>
</comment>
<evidence type="ECO:0000259" key="27">
    <source>
        <dbReference type="PROSITE" id="PS51934"/>
    </source>
</evidence>
<dbReference type="CDD" id="cd23232">
    <property type="entry name" value="Crohivirus_RdRp"/>
    <property type="match status" value="1"/>
</dbReference>
<evidence type="ECO:0000256" key="5">
    <source>
        <dbReference type="ARBA" id="ARBA00022484"/>
    </source>
</evidence>
<dbReference type="InterPro" id="IPR033703">
    <property type="entry name" value="Rhv-like"/>
</dbReference>
<dbReference type="CDD" id="cd00205">
    <property type="entry name" value="rhv_like"/>
    <property type="match status" value="2"/>
</dbReference>
<dbReference type="EMBL" id="PP711915">
    <property type="protein sequence ID" value="XBH23987.1"/>
    <property type="molecule type" value="Genomic_RNA"/>
</dbReference>
<evidence type="ECO:0000256" key="12">
    <source>
        <dbReference type="ARBA" id="ARBA00022741"/>
    </source>
</evidence>
<dbReference type="InterPro" id="IPR044067">
    <property type="entry name" value="PCV_3C_PRO"/>
</dbReference>
<dbReference type="InterPro" id="IPR009003">
    <property type="entry name" value="Peptidase_S1_PA"/>
</dbReference>
<dbReference type="SUPFAM" id="SSF50494">
    <property type="entry name" value="Trypsin-like serine proteases"/>
    <property type="match status" value="1"/>
</dbReference>
<keyword evidence="23" id="KW-0812">Transmembrane</keyword>
<keyword evidence="19" id="KW-0693">Viral RNA replication</keyword>
<evidence type="ECO:0000256" key="9">
    <source>
        <dbReference type="ARBA" id="ARBA00022670"/>
    </source>
</evidence>
<evidence type="ECO:0000256" key="17">
    <source>
        <dbReference type="ARBA" id="ARBA00022844"/>
    </source>
</evidence>
<dbReference type="SUPFAM" id="SSF56672">
    <property type="entry name" value="DNA/RNA polymerases"/>
    <property type="match status" value="1"/>
</dbReference>
<keyword evidence="20 23" id="KW-0472">Membrane</keyword>
<dbReference type="PROSITE" id="PS51874">
    <property type="entry name" value="PCV_3C_PRO"/>
    <property type="match status" value="1"/>
</dbReference>